<organism evidence="3 4">
    <name type="scientific">Microlunatus aurantiacus</name>
    <dbReference type="NCBI Taxonomy" id="446786"/>
    <lineage>
        <taxon>Bacteria</taxon>
        <taxon>Bacillati</taxon>
        <taxon>Actinomycetota</taxon>
        <taxon>Actinomycetes</taxon>
        <taxon>Propionibacteriales</taxon>
        <taxon>Propionibacteriaceae</taxon>
        <taxon>Microlunatus</taxon>
    </lineage>
</organism>
<dbReference type="Proteomes" id="UP001500051">
    <property type="component" value="Unassembled WGS sequence"/>
</dbReference>
<keyword evidence="1" id="KW-0812">Transmembrane</keyword>
<keyword evidence="1" id="KW-0472">Membrane</keyword>
<evidence type="ECO:0000313" key="3">
    <source>
        <dbReference type="EMBL" id="GAA3710380.1"/>
    </source>
</evidence>
<evidence type="ECO:0000313" key="4">
    <source>
        <dbReference type="Proteomes" id="UP001500051"/>
    </source>
</evidence>
<evidence type="ECO:0000259" key="2">
    <source>
        <dbReference type="Pfam" id="PF24346"/>
    </source>
</evidence>
<dbReference type="InterPro" id="IPR047589">
    <property type="entry name" value="DUF11_rpt"/>
</dbReference>
<dbReference type="Pfam" id="PF24346">
    <property type="entry name" value="DUF7507"/>
    <property type="match status" value="2"/>
</dbReference>
<name>A0ABP7DX82_9ACTN</name>
<proteinExistence type="predicted"/>
<dbReference type="EMBL" id="BAAAYX010000013">
    <property type="protein sequence ID" value="GAA3710380.1"/>
    <property type="molecule type" value="Genomic_DNA"/>
</dbReference>
<comment type="caution">
    <text evidence="3">The sequence shown here is derived from an EMBL/GenBank/DDBJ whole genome shotgun (WGS) entry which is preliminary data.</text>
</comment>
<protein>
    <recommendedName>
        <fullName evidence="2">DUF7507 domain-containing protein</fullName>
    </recommendedName>
</protein>
<feature type="transmembrane region" description="Helical" evidence="1">
    <location>
        <begin position="255"/>
        <end position="273"/>
    </location>
</feature>
<gene>
    <name evidence="3" type="ORF">GCM10022204_30990</name>
</gene>
<dbReference type="NCBIfam" id="TIGR01451">
    <property type="entry name" value="B_ant_repeat"/>
    <property type="match status" value="2"/>
</dbReference>
<keyword evidence="1" id="KW-1133">Transmembrane helix</keyword>
<keyword evidence="4" id="KW-1185">Reference proteome</keyword>
<feature type="domain" description="DUF7507" evidence="2">
    <location>
        <begin position="122"/>
        <end position="222"/>
    </location>
</feature>
<reference evidence="4" key="1">
    <citation type="journal article" date="2019" name="Int. J. Syst. Evol. Microbiol.">
        <title>The Global Catalogue of Microorganisms (GCM) 10K type strain sequencing project: providing services to taxonomists for standard genome sequencing and annotation.</title>
        <authorList>
            <consortium name="The Broad Institute Genomics Platform"/>
            <consortium name="The Broad Institute Genome Sequencing Center for Infectious Disease"/>
            <person name="Wu L."/>
            <person name="Ma J."/>
        </authorList>
    </citation>
    <scope>NUCLEOTIDE SEQUENCE [LARGE SCALE GENOMIC DNA]</scope>
    <source>
        <strain evidence="4">JCM 16548</strain>
    </source>
</reference>
<evidence type="ECO:0000256" key="1">
    <source>
        <dbReference type="SAM" id="Phobius"/>
    </source>
</evidence>
<dbReference type="Gene3D" id="2.60.40.10">
    <property type="entry name" value="Immunoglobulins"/>
    <property type="match status" value="1"/>
</dbReference>
<accession>A0ABP7DX82</accession>
<dbReference type="InterPro" id="IPR013783">
    <property type="entry name" value="Ig-like_fold"/>
</dbReference>
<sequence>MAGPSVTLSKSVTPTRVSRVGQVVTYTFRATNNGSVALSDVGISDELEGLRSTCPTSGSVTAATLAPGQAVTCTATLTVTQAVLDFGDLFNFATVFGSYPVPEAPDDYVGANAAARVVVDQSPSIALRASVSPSGTADRGDRLRYTGTATNTGNVTLTGARITSSLSALDLDCEPSARATLAPGATISCAGSYRVTSGDARRGRVSTELTARAERPFGETSTRSDDVTDDVRLRVAVTKPPAAADHGLADTGGPALPLGLAGLAAVTGGLILLRRTRRTRRT</sequence>
<feature type="domain" description="DUF7507" evidence="2">
    <location>
        <begin position="4"/>
        <end position="100"/>
    </location>
</feature>
<dbReference type="InterPro" id="IPR055354">
    <property type="entry name" value="DUF7507"/>
</dbReference>